<keyword evidence="1" id="KW-0472">Membrane</keyword>
<dbReference type="OrthoDB" id="389749at2"/>
<organism evidence="2 3">
    <name type="scientific">Spiroplasma corruscae</name>
    <dbReference type="NCBI Taxonomy" id="216934"/>
    <lineage>
        <taxon>Bacteria</taxon>
        <taxon>Bacillati</taxon>
        <taxon>Mycoplasmatota</taxon>
        <taxon>Mollicutes</taxon>
        <taxon>Entomoplasmatales</taxon>
        <taxon>Spiroplasmataceae</taxon>
        <taxon>Spiroplasma</taxon>
    </lineage>
</organism>
<dbReference type="AlphaFoldDB" id="A0A222EQ28"/>
<reference evidence="2 3" key="1">
    <citation type="submission" date="2017-07" db="EMBL/GenBank/DDBJ databases">
        <title>Complete genome sequence of Spiroplasma corruscae EC-1 (DSM 19793).</title>
        <authorList>
            <person name="Tsai Y.-M."/>
            <person name="Lo W.-S."/>
            <person name="Kuo C.-H."/>
        </authorList>
    </citation>
    <scope>NUCLEOTIDE SEQUENCE [LARGE SCALE GENOMIC DNA]</scope>
    <source>
        <strain evidence="2 3">EC-1</strain>
    </source>
</reference>
<evidence type="ECO:0008006" key="4">
    <source>
        <dbReference type="Google" id="ProtNLM"/>
    </source>
</evidence>
<sequence length="282" mass="32505">MKKTEITNLLLGIWISLSLLLLMPFLMPNGNSGVQFDFVTSKSLYWYVKFVYVILGLLYLFTTFLSSFLSNKAKKTFTIINIVIGVISVFTIGINQIWDLNYLLWQRNIIIFGSFCLIVLSQTINIINLVVTERIANISVNQVVENTQQQFINEMGQEAQKNYVFGESIDPSTIINKINSMRSGLNKPYEDAIKEIEKTGELSGIKIDEFKINEEEQNKIIPISVKKSKVSQENEETEIDFNDPLSFDEMNEYEDIRTAEKSSIKQTFKYMSRRADNDENKH</sequence>
<name>A0A222EQ28_9MOLU</name>
<evidence type="ECO:0000313" key="3">
    <source>
        <dbReference type="Proteomes" id="UP000203229"/>
    </source>
</evidence>
<dbReference type="KEGG" id="scou:SCORR_v1c08680"/>
<dbReference type="EMBL" id="CP022535">
    <property type="protein sequence ID" value="ASP28640.1"/>
    <property type="molecule type" value="Genomic_DNA"/>
</dbReference>
<dbReference type="RefSeq" id="WP_094049566.1">
    <property type="nucleotide sequence ID" value="NZ_CP022535.1"/>
</dbReference>
<evidence type="ECO:0000256" key="1">
    <source>
        <dbReference type="SAM" id="Phobius"/>
    </source>
</evidence>
<keyword evidence="3" id="KW-1185">Reference proteome</keyword>
<protein>
    <recommendedName>
        <fullName evidence="4">Transmembrane protein</fullName>
    </recommendedName>
</protein>
<feature type="transmembrane region" description="Helical" evidence="1">
    <location>
        <begin position="46"/>
        <end position="65"/>
    </location>
</feature>
<gene>
    <name evidence="2" type="ORF">SCORR_v1c08680</name>
</gene>
<dbReference type="Proteomes" id="UP000203229">
    <property type="component" value="Chromosome"/>
</dbReference>
<feature type="transmembrane region" description="Helical" evidence="1">
    <location>
        <begin position="77"/>
        <end position="98"/>
    </location>
</feature>
<proteinExistence type="predicted"/>
<feature type="transmembrane region" description="Helical" evidence="1">
    <location>
        <begin position="7"/>
        <end position="26"/>
    </location>
</feature>
<accession>A0A222EQ28</accession>
<keyword evidence="1" id="KW-0812">Transmembrane</keyword>
<feature type="transmembrane region" description="Helical" evidence="1">
    <location>
        <begin position="110"/>
        <end position="131"/>
    </location>
</feature>
<keyword evidence="1" id="KW-1133">Transmembrane helix</keyword>
<evidence type="ECO:0000313" key="2">
    <source>
        <dbReference type="EMBL" id="ASP28640.1"/>
    </source>
</evidence>